<evidence type="ECO:0000256" key="2">
    <source>
        <dbReference type="ARBA" id="ARBA00006068"/>
    </source>
</evidence>
<keyword evidence="6" id="KW-1133">Transmembrane helix</keyword>
<evidence type="ECO:0000256" key="6">
    <source>
        <dbReference type="ARBA" id="ARBA00022989"/>
    </source>
</evidence>
<evidence type="ECO:0000313" key="14">
    <source>
        <dbReference type="Proteomes" id="UP000030403"/>
    </source>
</evidence>
<keyword evidence="9" id="KW-0804">Transcription</keyword>
<evidence type="ECO:0000256" key="7">
    <source>
        <dbReference type="ARBA" id="ARBA00023015"/>
    </source>
</evidence>
<organism evidence="13 14">
    <name type="scientific">Pontibacillus marinus BH030004 = DSM 16465</name>
    <dbReference type="NCBI Taxonomy" id="1385511"/>
    <lineage>
        <taxon>Bacteria</taxon>
        <taxon>Bacillati</taxon>
        <taxon>Bacillota</taxon>
        <taxon>Bacilli</taxon>
        <taxon>Bacillales</taxon>
        <taxon>Bacillaceae</taxon>
        <taxon>Pontibacillus</taxon>
    </lineage>
</organism>
<proteinExistence type="inferred from homology"/>
<dbReference type="NCBIfam" id="TIGR00350">
    <property type="entry name" value="lytR_cpsA_psr"/>
    <property type="match status" value="1"/>
</dbReference>
<keyword evidence="4" id="KW-0812">Transmembrane</keyword>
<comment type="similarity">
    <text evidence="2">Belongs to the LytR/CpsA/Psr (LCP) family.</text>
</comment>
<evidence type="ECO:0000256" key="8">
    <source>
        <dbReference type="ARBA" id="ARBA00023136"/>
    </source>
</evidence>
<dbReference type="PANTHER" id="PTHR33392:SF8">
    <property type="entry name" value="REGULATORY PROTEIN MSRR"/>
    <property type="match status" value="1"/>
</dbReference>
<evidence type="ECO:0000256" key="3">
    <source>
        <dbReference type="ARBA" id="ARBA00022475"/>
    </source>
</evidence>
<feature type="domain" description="Cell envelope-related transcriptional attenuator" evidence="12">
    <location>
        <begin position="99"/>
        <end position="248"/>
    </location>
</feature>
<dbReference type="GO" id="GO:0071555">
    <property type="term" value="P:cell wall organization"/>
    <property type="evidence" value="ECO:0007669"/>
    <property type="project" value="UniProtKB-KW"/>
</dbReference>
<evidence type="ECO:0000256" key="11">
    <source>
        <dbReference type="ARBA" id="ARBA00040752"/>
    </source>
</evidence>
<evidence type="ECO:0000256" key="9">
    <source>
        <dbReference type="ARBA" id="ARBA00023163"/>
    </source>
</evidence>
<keyword evidence="3" id="KW-1003">Cell membrane</keyword>
<keyword evidence="7" id="KW-0805">Transcription regulation</keyword>
<dbReference type="OrthoDB" id="9782542at2"/>
<comment type="function">
    <text evidence="10">Involved in SarA attenuation. Affects resistance to oxacillin and teicoplanin, as well as the synthesis of virulence factors.</text>
</comment>
<keyword evidence="8" id="KW-0472">Membrane</keyword>
<sequence length="346" mass="39134">MAGSRIVRRKRVRKRRRKLLFSIMVVLFLGTIGYTAFQVAAGQDEGAKKGGFGNNEDNEKEANEFEKVQKENGDKQQLEDNKINVLLVGSDQRDDEVDRTDTIMIGQYDKDSGETKLVSIMRDTYVNIPGYGYNKINASYAYGDIPLLTKTIQKNFGIQIDHFAEVNFEGFKHIVNEVSPKGIKINVEKRMKYQDNAGDVNIDLQPGVQHLNGAQLLDYARFRADAQSDFGRVERQQKVITRLKEEMLSLTKIHKLPKAIGMITSYVNTDMTKSEIGGYGTKFITNHDDNIQKLRIPVEGSYWNKRYEGVGAVLAHDEATNRNALQEFLGVKKEEVAKKEENGDAS</sequence>
<reference evidence="13 14" key="1">
    <citation type="submission" date="2013-08" db="EMBL/GenBank/DDBJ databases">
        <authorList>
            <person name="Huang J."/>
            <person name="Wang G."/>
        </authorList>
    </citation>
    <scope>NUCLEOTIDE SEQUENCE [LARGE SCALE GENOMIC DNA]</scope>
    <source>
        <strain evidence="13 14">BH030004</strain>
    </source>
</reference>
<dbReference type="PANTHER" id="PTHR33392">
    <property type="entry name" value="POLYISOPRENYL-TEICHOIC ACID--PEPTIDOGLYCAN TEICHOIC ACID TRANSFERASE TAGU"/>
    <property type="match status" value="1"/>
</dbReference>
<dbReference type="RefSeq" id="WP_051255199.1">
    <property type="nucleotide sequence ID" value="NZ_AVPF01000034.1"/>
</dbReference>
<dbReference type="AlphaFoldDB" id="A0A0A5HR23"/>
<dbReference type="eggNOG" id="COG1316">
    <property type="taxonomic scope" value="Bacteria"/>
</dbReference>
<dbReference type="InterPro" id="IPR050922">
    <property type="entry name" value="LytR/CpsA/Psr_CW_biosynth"/>
</dbReference>
<accession>A0A0A5HR23</accession>
<evidence type="ECO:0000259" key="12">
    <source>
        <dbReference type="Pfam" id="PF03816"/>
    </source>
</evidence>
<keyword evidence="5" id="KW-0735">Signal-anchor</keyword>
<evidence type="ECO:0000313" key="13">
    <source>
        <dbReference type="EMBL" id="KGX86037.1"/>
    </source>
</evidence>
<dbReference type="InterPro" id="IPR004474">
    <property type="entry name" value="LytR_CpsA_psr"/>
</dbReference>
<evidence type="ECO:0000256" key="4">
    <source>
        <dbReference type="ARBA" id="ARBA00022692"/>
    </source>
</evidence>
<dbReference type="STRING" id="1385511.GCA_000425225_00644"/>
<evidence type="ECO:0000256" key="5">
    <source>
        <dbReference type="ARBA" id="ARBA00022968"/>
    </source>
</evidence>
<protein>
    <recommendedName>
        <fullName evidence="11">Regulatory protein MsrR</fullName>
    </recommendedName>
</protein>
<dbReference type="EMBL" id="AVPF01000034">
    <property type="protein sequence ID" value="KGX86037.1"/>
    <property type="molecule type" value="Genomic_DNA"/>
</dbReference>
<dbReference type="Proteomes" id="UP000030403">
    <property type="component" value="Unassembled WGS sequence"/>
</dbReference>
<dbReference type="GO" id="GO:0005886">
    <property type="term" value="C:plasma membrane"/>
    <property type="evidence" value="ECO:0007669"/>
    <property type="project" value="UniProtKB-SubCell"/>
</dbReference>
<gene>
    <name evidence="13" type="ORF">N783_12790</name>
</gene>
<keyword evidence="14" id="KW-1185">Reference proteome</keyword>
<name>A0A0A5HR23_9BACI</name>
<comment type="subcellular location">
    <subcellularLocation>
        <location evidence="1">Cell membrane</location>
        <topology evidence="1">Single-pass type II membrane protein</topology>
    </subcellularLocation>
</comment>
<comment type="caution">
    <text evidence="13">The sequence shown here is derived from an EMBL/GenBank/DDBJ whole genome shotgun (WGS) entry which is preliminary data.</text>
</comment>
<dbReference type="Pfam" id="PF03816">
    <property type="entry name" value="LytR_cpsA_psr"/>
    <property type="match status" value="1"/>
</dbReference>
<dbReference type="Gene3D" id="3.40.630.190">
    <property type="entry name" value="LCP protein"/>
    <property type="match status" value="1"/>
</dbReference>
<evidence type="ECO:0000256" key="1">
    <source>
        <dbReference type="ARBA" id="ARBA00004401"/>
    </source>
</evidence>
<evidence type="ECO:0000256" key="10">
    <source>
        <dbReference type="ARBA" id="ARBA00037178"/>
    </source>
</evidence>